<proteinExistence type="predicted"/>
<gene>
    <name evidence="1" type="ORF">PVK06_047326</name>
</gene>
<comment type="caution">
    <text evidence="1">The sequence shown here is derived from an EMBL/GenBank/DDBJ whole genome shotgun (WGS) entry which is preliminary data.</text>
</comment>
<name>A0ABR0MD46_GOSAR</name>
<dbReference type="Proteomes" id="UP001358586">
    <property type="component" value="Chromosome 13"/>
</dbReference>
<sequence>MCRGQPGFNLTGFSISNWASSCGPNDPHLHNRPPSDTFSAMVTGFELRFVTLGSRHISSVVLIGGCEDNLPLKKNDAGGVCDISTNNCMVLNNLVVDRMLEL</sequence>
<reference evidence="1 2" key="1">
    <citation type="submission" date="2023-03" db="EMBL/GenBank/DDBJ databases">
        <title>WGS of Gossypium arboreum.</title>
        <authorList>
            <person name="Yu D."/>
        </authorList>
    </citation>
    <scope>NUCLEOTIDE SEQUENCE [LARGE SCALE GENOMIC DNA]</scope>
    <source>
        <tissue evidence="1">Leaf</tissue>
    </source>
</reference>
<protein>
    <submittedName>
        <fullName evidence="1">Uncharacterized protein</fullName>
    </submittedName>
</protein>
<evidence type="ECO:0000313" key="1">
    <source>
        <dbReference type="EMBL" id="KAK5771148.1"/>
    </source>
</evidence>
<organism evidence="1 2">
    <name type="scientific">Gossypium arboreum</name>
    <name type="common">Tree cotton</name>
    <name type="synonym">Gossypium nanking</name>
    <dbReference type="NCBI Taxonomy" id="29729"/>
    <lineage>
        <taxon>Eukaryota</taxon>
        <taxon>Viridiplantae</taxon>
        <taxon>Streptophyta</taxon>
        <taxon>Embryophyta</taxon>
        <taxon>Tracheophyta</taxon>
        <taxon>Spermatophyta</taxon>
        <taxon>Magnoliopsida</taxon>
        <taxon>eudicotyledons</taxon>
        <taxon>Gunneridae</taxon>
        <taxon>Pentapetalae</taxon>
        <taxon>rosids</taxon>
        <taxon>malvids</taxon>
        <taxon>Malvales</taxon>
        <taxon>Malvaceae</taxon>
        <taxon>Malvoideae</taxon>
        <taxon>Gossypium</taxon>
    </lineage>
</organism>
<dbReference type="PROSITE" id="PS51257">
    <property type="entry name" value="PROKAR_LIPOPROTEIN"/>
    <property type="match status" value="1"/>
</dbReference>
<dbReference type="EMBL" id="JARKNE010000013">
    <property type="protein sequence ID" value="KAK5771148.1"/>
    <property type="molecule type" value="Genomic_DNA"/>
</dbReference>
<keyword evidence="2" id="KW-1185">Reference proteome</keyword>
<evidence type="ECO:0000313" key="2">
    <source>
        <dbReference type="Proteomes" id="UP001358586"/>
    </source>
</evidence>
<accession>A0ABR0MD46</accession>